<comment type="subunit">
    <text evidence="3">Component of the proteasome complex.</text>
</comment>
<dbReference type="Pfam" id="PF00227">
    <property type="entry name" value="Proteasome"/>
    <property type="match status" value="1"/>
</dbReference>
<evidence type="ECO:0000313" key="5">
    <source>
        <dbReference type="Proteomes" id="UP000694388"/>
    </source>
</evidence>
<dbReference type="GeneTree" id="ENSGT00550000075035"/>
<dbReference type="PROSITE" id="PS00854">
    <property type="entry name" value="PROTEASOME_BETA_1"/>
    <property type="match status" value="1"/>
</dbReference>
<dbReference type="GO" id="GO:0005634">
    <property type="term" value="C:nucleus"/>
    <property type="evidence" value="ECO:0007669"/>
    <property type="project" value="UniProtKB-SubCell"/>
</dbReference>
<keyword evidence="2 3" id="KW-0647">Proteasome</keyword>
<evidence type="ECO:0000256" key="1">
    <source>
        <dbReference type="ARBA" id="ARBA00022490"/>
    </source>
</evidence>
<organism evidence="4 5">
    <name type="scientific">Eptatretus burgeri</name>
    <name type="common">Inshore hagfish</name>
    <dbReference type="NCBI Taxonomy" id="7764"/>
    <lineage>
        <taxon>Eukaryota</taxon>
        <taxon>Metazoa</taxon>
        <taxon>Chordata</taxon>
        <taxon>Craniata</taxon>
        <taxon>Vertebrata</taxon>
        <taxon>Cyclostomata</taxon>
        <taxon>Myxini</taxon>
        <taxon>Myxiniformes</taxon>
        <taxon>Myxinidae</taxon>
        <taxon>Eptatretinae</taxon>
        <taxon>Eptatretus</taxon>
    </lineage>
</organism>
<comment type="subcellular location">
    <subcellularLocation>
        <location evidence="3">Cytoplasm</location>
    </subcellularLocation>
    <subcellularLocation>
        <location evidence="3">Nucleus</location>
    </subcellularLocation>
</comment>
<sequence length="224" mass="24554">MDSYLCPVERKFAPYSFNGGTVLSIAGKDYAIIAADTRLSRDASIILSRDVVRSHQLTNKTFLGICGFHGDSSALIKIVKTRLKVYEHDNGKQMPTIGVAAMLSTILYGRRFFPFYCHCIVCGLDENGMGVMFGYDAVGSYSMSSYGAVGTGTAMIRPLLDDVISHTNTDLNMTVSISLDEALQILHDVANAAAERDVCIGDAFLIHIITKHGVKEEKFTLRRD</sequence>
<dbReference type="Gene3D" id="3.60.20.10">
    <property type="entry name" value="Glutamine Phosphoribosylpyrophosphate, subunit 1, domain 1"/>
    <property type="match status" value="1"/>
</dbReference>
<dbReference type="PROSITE" id="PS51476">
    <property type="entry name" value="PROTEASOME_BETA_2"/>
    <property type="match status" value="1"/>
</dbReference>
<keyword evidence="1 3" id="KW-0963">Cytoplasm</keyword>
<keyword evidence="5" id="KW-1185">Reference proteome</keyword>
<dbReference type="OMA" id="QYQRRHL"/>
<reference evidence="4" key="1">
    <citation type="submission" date="2025-08" db="UniProtKB">
        <authorList>
            <consortium name="Ensembl"/>
        </authorList>
    </citation>
    <scope>IDENTIFICATION</scope>
</reference>
<protein>
    <recommendedName>
        <fullName evidence="3">Proteasome subunit beta</fullName>
    </recommendedName>
</protein>
<dbReference type="Proteomes" id="UP000694388">
    <property type="component" value="Unplaced"/>
</dbReference>
<dbReference type="GO" id="GO:0005737">
    <property type="term" value="C:cytoplasm"/>
    <property type="evidence" value="ECO:0007669"/>
    <property type="project" value="UniProtKB-SubCell"/>
</dbReference>
<dbReference type="InterPro" id="IPR023333">
    <property type="entry name" value="Proteasome_suB-type"/>
</dbReference>
<comment type="function">
    <text evidence="3">Component of the proteasome, a multicatalytic proteinase complex which is characterized by its ability to cleave peptides with Arg, Phe, Tyr, Leu, and Glu adjacent to the leaving group at neutral or slightly basic pH. The proteasome has an ATP-dependent proteolytic activity.</text>
</comment>
<evidence type="ECO:0000256" key="3">
    <source>
        <dbReference type="RuleBase" id="RU004203"/>
    </source>
</evidence>
<dbReference type="InterPro" id="IPR001353">
    <property type="entry name" value="Proteasome_sua/b"/>
</dbReference>
<dbReference type="GO" id="GO:0005839">
    <property type="term" value="C:proteasome core complex"/>
    <property type="evidence" value="ECO:0007669"/>
    <property type="project" value="InterPro"/>
</dbReference>
<dbReference type="SUPFAM" id="SSF56235">
    <property type="entry name" value="N-terminal nucleophile aminohydrolases (Ntn hydrolases)"/>
    <property type="match status" value="1"/>
</dbReference>
<dbReference type="PANTHER" id="PTHR32194:SF2">
    <property type="entry name" value="PROTEASOME SUBUNIT BETA TYPE-1"/>
    <property type="match status" value="1"/>
</dbReference>
<reference evidence="4" key="2">
    <citation type="submission" date="2025-09" db="UniProtKB">
        <authorList>
            <consortium name="Ensembl"/>
        </authorList>
    </citation>
    <scope>IDENTIFICATION</scope>
</reference>
<keyword evidence="3" id="KW-0539">Nucleus</keyword>
<dbReference type="InterPro" id="IPR029055">
    <property type="entry name" value="Ntn_hydrolases_N"/>
</dbReference>
<comment type="similarity">
    <text evidence="3">Belongs to the peptidase T1B family.</text>
</comment>
<dbReference type="InterPro" id="IPR016050">
    <property type="entry name" value="Proteasome_bsu_CS"/>
</dbReference>
<dbReference type="PANTHER" id="PTHR32194">
    <property type="entry name" value="METALLOPROTEASE TLDD"/>
    <property type="match status" value="1"/>
</dbReference>
<proteinExistence type="inferred from homology"/>
<dbReference type="GO" id="GO:0051603">
    <property type="term" value="P:proteolysis involved in protein catabolic process"/>
    <property type="evidence" value="ECO:0007669"/>
    <property type="project" value="InterPro"/>
</dbReference>
<dbReference type="AlphaFoldDB" id="A0A8C4Q643"/>
<name>A0A8C4Q643_EPTBU</name>
<accession>A0A8C4Q643</accession>
<evidence type="ECO:0000256" key="2">
    <source>
        <dbReference type="ARBA" id="ARBA00022942"/>
    </source>
</evidence>
<dbReference type="Ensembl" id="ENSEBUT00000010841.1">
    <property type="protein sequence ID" value="ENSEBUP00000010295.1"/>
    <property type="gene ID" value="ENSEBUG00000006620.1"/>
</dbReference>
<evidence type="ECO:0000313" key="4">
    <source>
        <dbReference type="Ensembl" id="ENSEBUP00000010295.1"/>
    </source>
</evidence>